<gene>
    <name evidence="1" type="ORF">ACKA06_17900</name>
</gene>
<keyword evidence="1" id="KW-0436">Ligase</keyword>
<reference evidence="1 2" key="1">
    <citation type="submission" date="2024-12" db="EMBL/GenBank/DDBJ databases">
        <authorList>
            <person name="Li X."/>
            <person name="Zhang D."/>
        </authorList>
    </citation>
    <scope>NUCLEOTIDE SEQUENCE [LARGE SCALE GENOMIC DNA]</scope>
    <source>
        <strain evidence="1 2">JCM19602</strain>
    </source>
</reference>
<organism evidence="1 2">
    <name type="scientific">Rossellomorea oryzaecorticis</name>
    <dbReference type="NCBI Taxonomy" id="1396505"/>
    <lineage>
        <taxon>Bacteria</taxon>
        <taxon>Bacillati</taxon>
        <taxon>Bacillota</taxon>
        <taxon>Bacilli</taxon>
        <taxon>Bacillales</taxon>
        <taxon>Bacillaceae</taxon>
        <taxon>Rossellomorea</taxon>
    </lineage>
</organism>
<protein>
    <submittedName>
        <fullName evidence="1">2'-5' RNA ligase family protein</fullName>
    </submittedName>
</protein>
<dbReference type="GO" id="GO:0016874">
    <property type="term" value="F:ligase activity"/>
    <property type="evidence" value="ECO:0007669"/>
    <property type="project" value="UniProtKB-KW"/>
</dbReference>
<dbReference type="EMBL" id="JBJOSA010000020">
    <property type="protein sequence ID" value="MFL8938661.1"/>
    <property type="molecule type" value="Genomic_DNA"/>
</dbReference>
<dbReference type="Proteomes" id="UP001628668">
    <property type="component" value="Unassembled WGS sequence"/>
</dbReference>
<dbReference type="SUPFAM" id="SSF55144">
    <property type="entry name" value="LigT-like"/>
    <property type="match status" value="1"/>
</dbReference>
<dbReference type="Gene3D" id="3.90.1140.10">
    <property type="entry name" value="Cyclic phosphodiesterase"/>
    <property type="match status" value="1"/>
</dbReference>
<dbReference type="InterPro" id="IPR009097">
    <property type="entry name" value="Cyclic_Pdiesterase"/>
</dbReference>
<name>A0ABW8VTF3_9BACI</name>
<comment type="caution">
    <text evidence="1">The sequence shown here is derived from an EMBL/GenBank/DDBJ whole genome shotgun (WGS) entry which is preliminary data.</text>
</comment>
<proteinExistence type="predicted"/>
<keyword evidence="2" id="KW-1185">Reference proteome</keyword>
<accession>A0ABW8VTF3</accession>
<evidence type="ECO:0000313" key="1">
    <source>
        <dbReference type="EMBL" id="MFL8938661.1"/>
    </source>
</evidence>
<dbReference type="RefSeq" id="WP_411160333.1">
    <property type="nucleotide sequence ID" value="NZ_JBJOSA010000020.1"/>
</dbReference>
<sequence length="183" mass="21168">MRVDYFIGIVPPEEYIDRIERFQRKWISQSGVEPHITLKAQGGLTPDKKWIDKVKKICENVSPFHLSLGKPRYFGDNILYLSVYSIDLHTLHQKIVNVISPSDELIKRYFELDDFIPHLTLGKEQFGGNISTGLSKDGLKEMKCAAGEELTPYPDFKVDYIRVYELNIEKRKYETFLDIPLGG</sequence>
<evidence type="ECO:0000313" key="2">
    <source>
        <dbReference type="Proteomes" id="UP001628668"/>
    </source>
</evidence>
<dbReference type="Pfam" id="PF13563">
    <property type="entry name" value="2_5_RNA_ligase2"/>
    <property type="match status" value="1"/>
</dbReference>